<dbReference type="PANTHER" id="PTHR22893">
    <property type="entry name" value="NADH OXIDOREDUCTASE-RELATED"/>
    <property type="match status" value="1"/>
</dbReference>
<gene>
    <name evidence="2" type="ORF">AZE42_12342</name>
</gene>
<dbReference type="GO" id="GO:0010181">
    <property type="term" value="F:FMN binding"/>
    <property type="evidence" value="ECO:0007669"/>
    <property type="project" value="InterPro"/>
</dbReference>
<dbReference type="InterPro" id="IPR001155">
    <property type="entry name" value="OxRdtase_FMN_N"/>
</dbReference>
<dbReference type="OrthoDB" id="276546at2759"/>
<dbReference type="InterPro" id="IPR045247">
    <property type="entry name" value="Oye-like"/>
</dbReference>
<dbReference type="AlphaFoldDB" id="A0A1J8PTV9"/>
<keyword evidence="3" id="KW-1185">Reference proteome</keyword>
<evidence type="ECO:0000313" key="2">
    <source>
        <dbReference type="EMBL" id="OJA11927.1"/>
    </source>
</evidence>
<accession>A0A1J8PTV9</accession>
<organism evidence="2 3">
    <name type="scientific">Rhizopogon vesiculosus</name>
    <dbReference type="NCBI Taxonomy" id="180088"/>
    <lineage>
        <taxon>Eukaryota</taxon>
        <taxon>Fungi</taxon>
        <taxon>Dikarya</taxon>
        <taxon>Basidiomycota</taxon>
        <taxon>Agaricomycotina</taxon>
        <taxon>Agaricomycetes</taxon>
        <taxon>Agaricomycetidae</taxon>
        <taxon>Boletales</taxon>
        <taxon>Suillineae</taxon>
        <taxon>Rhizopogonaceae</taxon>
        <taxon>Rhizopogon</taxon>
    </lineage>
</organism>
<protein>
    <recommendedName>
        <fullName evidence="1">NADH:flavin oxidoreductase/NADH oxidase N-terminal domain-containing protein</fullName>
    </recommendedName>
</protein>
<dbReference type="STRING" id="180088.A0A1J8PTV9"/>
<dbReference type="Gene3D" id="3.20.20.70">
    <property type="entry name" value="Aldolase class I"/>
    <property type="match status" value="1"/>
</dbReference>
<dbReference type="EMBL" id="LVVM01004863">
    <property type="protein sequence ID" value="OJA11927.1"/>
    <property type="molecule type" value="Genomic_DNA"/>
</dbReference>
<name>A0A1J8PTV9_9AGAM</name>
<dbReference type="PANTHER" id="PTHR22893:SF91">
    <property type="entry name" value="NADPH DEHYDROGENASE 2-RELATED"/>
    <property type="match status" value="1"/>
</dbReference>
<feature type="domain" description="NADH:flavin oxidoreductase/NADH oxidase N-terminal" evidence="1">
    <location>
        <begin position="3"/>
        <end position="263"/>
    </location>
</feature>
<proteinExistence type="predicted"/>
<sequence length="296" mass="33024">NAGGYDYVPGIYTDEQVEAWKKITDAVHEKGSFIYLQLCALGRTAETAVLAKENNSSYVSASPIPIPGRQDATVPRALTIEEIKEYIATYATAAKNAIRAGFDGVEVQGAYGHLVDQFIQDVSNHRTDEYGGSIENRARFPLEIVDAVVEAVGAERTAIRLTDVWHRYGHGRSDPKPQYFYLVEELRKHKLAYIHIVEAMTPEKNNDFLREIWGKREGSTYISATGHDRKTAIDTADKKGGLVAFGRMFMSNPDLPFRLLNDIALAEGNQATWYMRGDLTAAGYSDWPFAPENVQQ</sequence>
<dbReference type="InterPro" id="IPR013785">
    <property type="entry name" value="Aldolase_TIM"/>
</dbReference>
<evidence type="ECO:0000313" key="3">
    <source>
        <dbReference type="Proteomes" id="UP000183567"/>
    </source>
</evidence>
<feature type="non-terminal residue" evidence="2">
    <location>
        <position position="1"/>
    </location>
</feature>
<dbReference type="GO" id="GO:0016491">
    <property type="term" value="F:oxidoreductase activity"/>
    <property type="evidence" value="ECO:0007669"/>
    <property type="project" value="InterPro"/>
</dbReference>
<evidence type="ECO:0000259" key="1">
    <source>
        <dbReference type="Pfam" id="PF00724"/>
    </source>
</evidence>
<dbReference type="Proteomes" id="UP000183567">
    <property type="component" value="Unassembled WGS sequence"/>
</dbReference>
<dbReference type="SUPFAM" id="SSF51395">
    <property type="entry name" value="FMN-linked oxidoreductases"/>
    <property type="match status" value="1"/>
</dbReference>
<comment type="caution">
    <text evidence="2">The sequence shown here is derived from an EMBL/GenBank/DDBJ whole genome shotgun (WGS) entry which is preliminary data.</text>
</comment>
<reference evidence="2 3" key="1">
    <citation type="submission" date="2016-03" db="EMBL/GenBank/DDBJ databases">
        <title>Comparative genomics of the ectomycorrhizal sister species Rhizopogon vinicolor and Rhizopogon vesiculosus (Basidiomycota: Boletales) reveals a divergence of the mating type B locus.</title>
        <authorList>
            <person name="Mujic A.B."/>
            <person name="Kuo A."/>
            <person name="Tritt A."/>
            <person name="Lipzen A."/>
            <person name="Chen C."/>
            <person name="Johnson J."/>
            <person name="Sharma A."/>
            <person name="Barry K."/>
            <person name="Grigoriev I.V."/>
            <person name="Spatafora J.W."/>
        </authorList>
    </citation>
    <scope>NUCLEOTIDE SEQUENCE [LARGE SCALE GENOMIC DNA]</scope>
    <source>
        <strain evidence="2 3">AM-OR11-056</strain>
    </source>
</reference>
<dbReference type="Pfam" id="PF00724">
    <property type="entry name" value="Oxidored_FMN"/>
    <property type="match status" value="1"/>
</dbReference>